<sequence length="118" mass="13346">MALSGQMKADVEFKAPADKVFEFYTLTPYHMTKTSPKYVQSIDLLEGQWGKDGCVYNWNFMLVTPRDEGSVLHWTLEYEKLNANVEDPKAMLHGLVDTSTDVDAQLTQQANTQSSPQL</sequence>
<organism evidence="1 2">
    <name type="scientific">Pistacia atlantica</name>
    <dbReference type="NCBI Taxonomy" id="434234"/>
    <lineage>
        <taxon>Eukaryota</taxon>
        <taxon>Viridiplantae</taxon>
        <taxon>Streptophyta</taxon>
        <taxon>Embryophyta</taxon>
        <taxon>Tracheophyta</taxon>
        <taxon>Spermatophyta</taxon>
        <taxon>Magnoliopsida</taxon>
        <taxon>eudicotyledons</taxon>
        <taxon>Gunneridae</taxon>
        <taxon>Pentapetalae</taxon>
        <taxon>rosids</taxon>
        <taxon>malvids</taxon>
        <taxon>Sapindales</taxon>
        <taxon>Anacardiaceae</taxon>
        <taxon>Pistacia</taxon>
    </lineage>
</organism>
<accession>A0ACC1BAR1</accession>
<comment type="caution">
    <text evidence="1">The sequence shown here is derived from an EMBL/GenBank/DDBJ whole genome shotgun (WGS) entry which is preliminary data.</text>
</comment>
<proteinExistence type="predicted"/>
<reference evidence="2" key="1">
    <citation type="journal article" date="2023" name="G3 (Bethesda)">
        <title>Genome assembly and association tests identify interacting loci associated with vigor, precocity, and sex in interspecific pistachio rootstocks.</title>
        <authorList>
            <person name="Palmer W."/>
            <person name="Jacygrad E."/>
            <person name="Sagayaradj S."/>
            <person name="Cavanaugh K."/>
            <person name="Han R."/>
            <person name="Bertier L."/>
            <person name="Beede B."/>
            <person name="Kafkas S."/>
            <person name="Golino D."/>
            <person name="Preece J."/>
            <person name="Michelmore R."/>
        </authorList>
    </citation>
    <scope>NUCLEOTIDE SEQUENCE [LARGE SCALE GENOMIC DNA]</scope>
</reference>
<dbReference type="EMBL" id="CM047902">
    <property type="protein sequence ID" value="KAJ0096010.1"/>
    <property type="molecule type" value="Genomic_DNA"/>
</dbReference>
<evidence type="ECO:0000313" key="2">
    <source>
        <dbReference type="Proteomes" id="UP001164250"/>
    </source>
</evidence>
<name>A0ACC1BAR1_9ROSI</name>
<evidence type="ECO:0000313" key="1">
    <source>
        <dbReference type="EMBL" id="KAJ0096010.1"/>
    </source>
</evidence>
<protein>
    <submittedName>
        <fullName evidence="1">Uncharacterized protein</fullName>
    </submittedName>
</protein>
<keyword evidence="2" id="KW-1185">Reference proteome</keyword>
<gene>
    <name evidence="1" type="ORF">Patl1_15453</name>
</gene>
<dbReference type="Proteomes" id="UP001164250">
    <property type="component" value="Chromosome 6"/>
</dbReference>